<dbReference type="EMBL" id="SJPG01000001">
    <property type="protein sequence ID" value="TWT60193.1"/>
    <property type="molecule type" value="Genomic_DNA"/>
</dbReference>
<dbReference type="AlphaFoldDB" id="A0A5C5XD05"/>
<gene>
    <name evidence="2" type="ORF">Pan54_09070</name>
</gene>
<dbReference type="RefSeq" id="WP_146502346.1">
    <property type="nucleotide sequence ID" value="NZ_SJPG01000001.1"/>
</dbReference>
<keyword evidence="3" id="KW-1185">Reference proteome</keyword>
<keyword evidence="1" id="KW-1133">Transmembrane helix</keyword>
<dbReference type="Proteomes" id="UP000316095">
    <property type="component" value="Unassembled WGS sequence"/>
</dbReference>
<evidence type="ECO:0000313" key="3">
    <source>
        <dbReference type="Proteomes" id="UP000316095"/>
    </source>
</evidence>
<protein>
    <submittedName>
        <fullName evidence="2">Uncharacterized protein</fullName>
    </submittedName>
</protein>
<evidence type="ECO:0000313" key="2">
    <source>
        <dbReference type="EMBL" id="TWT60193.1"/>
    </source>
</evidence>
<feature type="transmembrane region" description="Helical" evidence="1">
    <location>
        <begin position="6"/>
        <end position="27"/>
    </location>
</feature>
<comment type="caution">
    <text evidence="2">The sequence shown here is derived from an EMBL/GenBank/DDBJ whole genome shotgun (WGS) entry which is preliminary data.</text>
</comment>
<dbReference type="OrthoDB" id="251692at2"/>
<keyword evidence="1" id="KW-0812">Transmembrane</keyword>
<keyword evidence="1" id="KW-0472">Membrane</keyword>
<feature type="transmembrane region" description="Helical" evidence="1">
    <location>
        <begin position="34"/>
        <end position="54"/>
    </location>
</feature>
<name>A0A5C5XD05_9PLAN</name>
<evidence type="ECO:0000256" key="1">
    <source>
        <dbReference type="SAM" id="Phobius"/>
    </source>
</evidence>
<sequence>MFFRFTYIFSACTLCIAVGILIARGIAGSFSLDLITIGLLLVAFVQCGFLLFLYRSRDRIIDLSRTPELKDFQQAKTDFESYRREIQRDLEVEATRVDNMSRKLADRYRVIHEWLDTPEFIDIRDGQIDARDPLDMMGVIGKKNRAQYIQLDREVAKILDKQAEVVYERIRKNYYAPQGQFETQLFRDDMMTLVTDIAHVYQPNLKNPLLSTSPEQLARAINRIGLHLLVVMDQLPIDLKAYNIQQTYDTVRHAVKVYGNYVKASPYIDWASKGLLFGRVVTSINPVTLGLWWGAAELGKFGAKKIASRIIDQQAIGMLQSLIRVIGYEVAGIYGGDFRHRDANWCYGVEVTQMAATLPASRASIQSAMKEITRLELRNEYDRLALYRAISAGKAISRSHVHTELLTEEERRQILELLEKHFHESAHGQKTSEADKWRKAVQEHLGLQFSTLSKTGTSRKSKPEQQDREILQSMTAFLINVRQQTPTEAQQRLSESGLRNSIPLSLSEEDFQKELQELTSESRQALLKEFAPPDLDPTDPRVNEMLKVLYRWNAQISPLVPEAEELLIELALYYRKDSQKSVELQQEAFRLRLLENFPAEAEAIANFTGRNCRALAYLNDSSEKPQIPEQIYERITVKWERPWGVKEIGYPTDAELVIYAMPDSILLVDVGQSLDLPEILWKADDKSFIENKSGVMTAMAEMTGGQMSPSLTGNAVQSLSLEAPMTARFQSYFAPLLDKLSVE</sequence>
<accession>A0A5C5XD05</accession>
<reference evidence="2 3" key="1">
    <citation type="submission" date="2019-02" db="EMBL/GenBank/DDBJ databases">
        <title>Deep-cultivation of Planctomycetes and their phenomic and genomic characterization uncovers novel biology.</title>
        <authorList>
            <person name="Wiegand S."/>
            <person name="Jogler M."/>
            <person name="Boedeker C."/>
            <person name="Pinto D."/>
            <person name="Vollmers J."/>
            <person name="Rivas-Marin E."/>
            <person name="Kohn T."/>
            <person name="Peeters S.H."/>
            <person name="Heuer A."/>
            <person name="Rast P."/>
            <person name="Oberbeckmann S."/>
            <person name="Bunk B."/>
            <person name="Jeske O."/>
            <person name="Meyerdierks A."/>
            <person name="Storesund J.E."/>
            <person name="Kallscheuer N."/>
            <person name="Luecker S."/>
            <person name="Lage O.M."/>
            <person name="Pohl T."/>
            <person name="Merkel B.J."/>
            <person name="Hornburger P."/>
            <person name="Mueller R.-W."/>
            <person name="Bruemmer F."/>
            <person name="Labrenz M."/>
            <person name="Spormann A.M."/>
            <person name="Op Den Camp H."/>
            <person name="Overmann J."/>
            <person name="Amann R."/>
            <person name="Jetten M.S.M."/>
            <person name="Mascher T."/>
            <person name="Medema M.H."/>
            <person name="Devos D.P."/>
            <person name="Kaster A.-K."/>
            <person name="Ovreas L."/>
            <person name="Rohde M."/>
            <person name="Galperin M.Y."/>
            <person name="Jogler C."/>
        </authorList>
    </citation>
    <scope>NUCLEOTIDE SEQUENCE [LARGE SCALE GENOMIC DNA]</scope>
    <source>
        <strain evidence="2 3">Pan54</strain>
    </source>
</reference>
<proteinExistence type="predicted"/>
<organism evidence="2 3">
    <name type="scientific">Rubinisphaera italica</name>
    <dbReference type="NCBI Taxonomy" id="2527969"/>
    <lineage>
        <taxon>Bacteria</taxon>
        <taxon>Pseudomonadati</taxon>
        <taxon>Planctomycetota</taxon>
        <taxon>Planctomycetia</taxon>
        <taxon>Planctomycetales</taxon>
        <taxon>Planctomycetaceae</taxon>
        <taxon>Rubinisphaera</taxon>
    </lineage>
</organism>